<dbReference type="AlphaFoldDB" id="Q1MYE7"/>
<dbReference type="Pfam" id="PF14086">
    <property type="entry name" value="DUF4266"/>
    <property type="match status" value="1"/>
</dbReference>
<evidence type="ECO:0000313" key="4">
    <source>
        <dbReference type="Proteomes" id="UP000004263"/>
    </source>
</evidence>
<sequence length="75" mass="7979">MNKRSSKVILVLSLFTLLSACSSMGVKPWERDVLAREDMALDSAPMDAAFDDHIYFSKEASSGGQTFGGGGCGCN</sequence>
<dbReference type="EMBL" id="AAQH01000026">
    <property type="protein sequence ID" value="EAT10998.1"/>
    <property type="molecule type" value="Genomic_DNA"/>
</dbReference>
<keyword evidence="4" id="KW-1185">Reference proteome</keyword>
<dbReference type="HOGENOM" id="CLU_177704_0_2_6"/>
<dbReference type="RefSeq" id="WP_007019299.1">
    <property type="nucleotide sequence ID" value="NZ_CH724123.1"/>
</dbReference>
<evidence type="ECO:0000256" key="1">
    <source>
        <dbReference type="SAM" id="SignalP"/>
    </source>
</evidence>
<name>Q1MYE7_9GAMM</name>
<dbReference type="InterPro" id="IPR025362">
    <property type="entry name" value="DUF4266"/>
</dbReference>
<dbReference type="STRING" id="207949.RED65_02213"/>
<reference evidence="3 4" key="1">
    <citation type="submission" date="2006-03" db="EMBL/GenBank/DDBJ databases">
        <authorList>
            <person name="Pinhassi J."/>
            <person name="Pedros-Alio C."/>
            <person name="Ferriera S."/>
            <person name="Johnson J."/>
            <person name="Kravitz S."/>
            <person name="Halpern A."/>
            <person name="Remington K."/>
            <person name="Beeson K."/>
            <person name="Tran B."/>
            <person name="Rogers Y.-H."/>
            <person name="Friedman R."/>
            <person name="Venter J.C."/>
        </authorList>
    </citation>
    <scope>NUCLEOTIDE SEQUENCE [LARGE SCALE GENOMIC DNA]</scope>
    <source>
        <strain evidence="3 4">RED65</strain>
    </source>
</reference>
<proteinExistence type="predicted"/>
<feature type="domain" description="DUF4266" evidence="2">
    <location>
        <begin position="26"/>
        <end position="75"/>
    </location>
</feature>
<feature type="chain" id="PRO_5004194617" evidence="1">
    <location>
        <begin position="21"/>
        <end position="75"/>
    </location>
</feature>
<dbReference type="PROSITE" id="PS51257">
    <property type="entry name" value="PROKAR_LIPOPROTEIN"/>
    <property type="match status" value="1"/>
</dbReference>
<organism evidence="3 4">
    <name type="scientific">Bermanella marisrubri</name>
    <dbReference type="NCBI Taxonomy" id="207949"/>
    <lineage>
        <taxon>Bacteria</taxon>
        <taxon>Pseudomonadati</taxon>
        <taxon>Pseudomonadota</taxon>
        <taxon>Gammaproteobacteria</taxon>
        <taxon>Oceanospirillales</taxon>
        <taxon>Oceanospirillaceae</taxon>
        <taxon>Bermanella</taxon>
    </lineage>
</organism>
<keyword evidence="3" id="KW-0449">Lipoprotein</keyword>
<accession>Q1MYE7</accession>
<evidence type="ECO:0000259" key="2">
    <source>
        <dbReference type="Pfam" id="PF14086"/>
    </source>
</evidence>
<protein>
    <submittedName>
        <fullName evidence="3">Putative lipoprotein</fullName>
    </submittedName>
</protein>
<gene>
    <name evidence="3" type="ORF">RED65_02213</name>
</gene>
<evidence type="ECO:0000313" key="3">
    <source>
        <dbReference type="EMBL" id="EAT10998.1"/>
    </source>
</evidence>
<dbReference type="OrthoDB" id="5574393at2"/>
<dbReference type="Proteomes" id="UP000004263">
    <property type="component" value="Unassembled WGS sequence"/>
</dbReference>
<feature type="signal peptide" evidence="1">
    <location>
        <begin position="1"/>
        <end position="20"/>
    </location>
</feature>
<comment type="caution">
    <text evidence="3">The sequence shown here is derived from an EMBL/GenBank/DDBJ whole genome shotgun (WGS) entry which is preliminary data.</text>
</comment>
<keyword evidence="1" id="KW-0732">Signal</keyword>